<accession>A0A5J4KEJ2</accession>
<proteinExistence type="predicted"/>
<reference evidence="3 4" key="1">
    <citation type="submission" date="2019-10" db="EMBL/GenBank/DDBJ databases">
        <title>Dictyobacter vulcani sp. nov., within the class Ktedonobacteria, isolated from soil of volcanic Mt. Zao.</title>
        <authorList>
            <person name="Zheng Y."/>
            <person name="Wang C.M."/>
            <person name="Sakai Y."/>
            <person name="Abe K."/>
            <person name="Yokota A."/>
            <person name="Yabe S."/>
        </authorList>
    </citation>
    <scope>NUCLEOTIDE SEQUENCE [LARGE SCALE GENOMIC DNA]</scope>
    <source>
        <strain evidence="3 4">W12</strain>
    </source>
</reference>
<feature type="domain" description="DUF4397" evidence="2">
    <location>
        <begin position="44"/>
        <end position="160"/>
    </location>
</feature>
<comment type="caution">
    <text evidence="3">The sequence shown here is derived from an EMBL/GenBank/DDBJ whole genome shotgun (WGS) entry which is preliminary data.</text>
</comment>
<sequence>MKGTQFCNTFFRRCGLLMVMFFLVGLYAIGSGATPRAFADANTSYVRVIHASPYVGTADVFVDGKLFLNSFQFAAITDYAALPAGNHKVQISLVGKGINASALTKTLAVQPGNAYTVAAVGDKPDALNLQVFVDNNQVASQQAKVRIYHLIPDASKVDVAIGEDAKISDMTYEDGSPYTTVDSGPCTFTLTVPFVNVKLSIPKTLEPNTVTSIFAVGMLDGNPKAQLITATTKGIPGLPQTGSDPVAADFATPTPAPALWLVVLLLLSLIGSGVVRYSRHKA</sequence>
<dbReference type="Proteomes" id="UP000326912">
    <property type="component" value="Unassembled WGS sequence"/>
</dbReference>
<name>A0A5J4KEJ2_9CHLR</name>
<dbReference type="InterPro" id="IPR025510">
    <property type="entry name" value="DUF4397"/>
</dbReference>
<evidence type="ECO:0000313" key="3">
    <source>
        <dbReference type="EMBL" id="GER87678.1"/>
    </source>
</evidence>
<feature type="transmembrane region" description="Helical" evidence="1">
    <location>
        <begin position="258"/>
        <end position="277"/>
    </location>
</feature>
<keyword evidence="1" id="KW-0472">Membrane</keyword>
<dbReference type="Pfam" id="PF14344">
    <property type="entry name" value="DUF4397"/>
    <property type="match status" value="1"/>
</dbReference>
<gene>
    <name evidence="3" type="ORF">KDW_18400</name>
</gene>
<organism evidence="3 4">
    <name type="scientific">Dictyobacter vulcani</name>
    <dbReference type="NCBI Taxonomy" id="2607529"/>
    <lineage>
        <taxon>Bacteria</taxon>
        <taxon>Bacillati</taxon>
        <taxon>Chloroflexota</taxon>
        <taxon>Ktedonobacteria</taxon>
        <taxon>Ktedonobacterales</taxon>
        <taxon>Dictyobacteraceae</taxon>
        <taxon>Dictyobacter</taxon>
    </lineage>
</organism>
<dbReference type="AlphaFoldDB" id="A0A5J4KEJ2"/>
<dbReference type="EMBL" id="BKZW01000001">
    <property type="protein sequence ID" value="GER87678.1"/>
    <property type="molecule type" value="Genomic_DNA"/>
</dbReference>
<keyword evidence="1" id="KW-1133">Transmembrane helix</keyword>
<keyword evidence="4" id="KW-1185">Reference proteome</keyword>
<evidence type="ECO:0000313" key="4">
    <source>
        <dbReference type="Proteomes" id="UP000326912"/>
    </source>
</evidence>
<keyword evidence="1" id="KW-0812">Transmembrane</keyword>
<evidence type="ECO:0000256" key="1">
    <source>
        <dbReference type="SAM" id="Phobius"/>
    </source>
</evidence>
<protein>
    <recommendedName>
        <fullName evidence="2">DUF4397 domain-containing protein</fullName>
    </recommendedName>
</protein>
<evidence type="ECO:0000259" key="2">
    <source>
        <dbReference type="Pfam" id="PF14344"/>
    </source>
</evidence>
<dbReference type="RefSeq" id="WP_151755653.1">
    <property type="nucleotide sequence ID" value="NZ_BKZW01000001.1"/>
</dbReference>